<feature type="transmembrane region" description="Helical" evidence="7">
    <location>
        <begin position="219"/>
        <end position="238"/>
    </location>
</feature>
<dbReference type="AlphaFoldDB" id="A0A1F6FFW2"/>
<gene>
    <name evidence="10" type="ORF">A3G90_01550</name>
</gene>
<evidence type="ECO:0000313" key="10">
    <source>
        <dbReference type="EMBL" id="OGG84753.1"/>
    </source>
</evidence>
<dbReference type="Pfam" id="PF04024">
    <property type="entry name" value="PspC"/>
    <property type="match status" value="1"/>
</dbReference>
<evidence type="ECO:0000256" key="7">
    <source>
        <dbReference type="SAM" id="Phobius"/>
    </source>
</evidence>
<dbReference type="PANTHER" id="PTHR33885">
    <property type="entry name" value="PHAGE SHOCK PROTEIN C"/>
    <property type="match status" value="1"/>
</dbReference>
<dbReference type="GO" id="GO:0005886">
    <property type="term" value="C:plasma membrane"/>
    <property type="evidence" value="ECO:0007669"/>
    <property type="project" value="UniProtKB-SubCell"/>
</dbReference>
<protein>
    <submittedName>
        <fullName evidence="10">Uncharacterized protein</fullName>
    </submittedName>
</protein>
<evidence type="ECO:0000256" key="4">
    <source>
        <dbReference type="ARBA" id="ARBA00022989"/>
    </source>
</evidence>
<evidence type="ECO:0000259" key="8">
    <source>
        <dbReference type="Pfam" id="PF04024"/>
    </source>
</evidence>
<dbReference type="InterPro" id="IPR052027">
    <property type="entry name" value="PspC"/>
</dbReference>
<evidence type="ECO:0000256" key="3">
    <source>
        <dbReference type="ARBA" id="ARBA00022692"/>
    </source>
</evidence>
<comment type="caution">
    <text evidence="10">The sequence shown here is derived from an EMBL/GenBank/DDBJ whole genome shotgun (WGS) entry which is preliminary data.</text>
</comment>
<feature type="transmembrane region" description="Helical" evidence="7">
    <location>
        <begin position="323"/>
        <end position="344"/>
    </location>
</feature>
<dbReference type="InterPro" id="IPR007168">
    <property type="entry name" value="Phageshock_PspC_N"/>
</dbReference>
<evidence type="ECO:0000313" key="11">
    <source>
        <dbReference type="Proteomes" id="UP000177325"/>
    </source>
</evidence>
<evidence type="ECO:0000256" key="6">
    <source>
        <dbReference type="SAM" id="MobiDB-lite"/>
    </source>
</evidence>
<feature type="transmembrane region" description="Helical" evidence="7">
    <location>
        <begin position="141"/>
        <end position="164"/>
    </location>
</feature>
<dbReference type="PANTHER" id="PTHR33885:SF3">
    <property type="entry name" value="PHAGE SHOCK PROTEIN C"/>
    <property type="match status" value="1"/>
</dbReference>
<comment type="subcellular location">
    <subcellularLocation>
        <location evidence="1">Cell membrane</location>
        <topology evidence="1">Single-pass membrane protein</topology>
    </subcellularLocation>
</comment>
<reference evidence="10 11" key="1">
    <citation type="journal article" date="2016" name="Nat. Commun.">
        <title>Thousands of microbial genomes shed light on interconnected biogeochemical processes in an aquifer system.</title>
        <authorList>
            <person name="Anantharaman K."/>
            <person name="Brown C.T."/>
            <person name="Hug L.A."/>
            <person name="Sharon I."/>
            <person name="Castelle C.J."/>
            <person name="Probst A.J."/>
            <person name="Thomas B.C."/>
            <person name="Singh A."/>
            <person name="Wilkins M.J."/>
            <person name="Karaoz U."/>
            <person name="Brodie E.L."/>
            <person name="Williams K.H."/>
            <person name="Hubbard S.S."/>
            <person name="Banfield J.F."/>
        </authorList>
    </citation>
    <scope>NUCLEOTIDE SEQUENCE [LARGE SCALE GENOMIC DNA]</scope>
</reference>
<keyword evidence="2" id="KW-1003">Cell membrane</keyword>
<sequence>MKKVINITLGSIVFATDEDAYGVLASYLEQIKSNLKNGDDTKEIIDDVEIAIAEKFIARKRSEKMAVTSIDVEAVISEMGSPVEFGASEEGESAPQQTAAPKESAAEPKKRLYRDPDNAIVAGIASGIANYFDIDPVIVRLIFVISIFFNGLGLLAYIILWLVVPVAETTADKYAMRGERVTLRDISERVKKNLDDIEQFDYSKTKGVWYTLRGFLDKLFQILGSVLTFIISVLRYVVGIGVILAGAFGTAGLVAAYSVILLSEKVMFGAEVQQVFETLQGTTLGITALVSLFITIAIPLIVAIVVGVSLLAKRNYFTVQKTVTLGVLWIVAGVLAATTIALQVEQVVQQVGPIEGRFDDSSFEMEWENGALYIEDGQGNFIYEDRQEVSPQ</sequence>
<keyword evidence="4 7" id="KW-1133">Transmembrane helix</keyword>
<dbReference type="Pfam" id="PF22571">
    <property type="entry name" value="LiaI-LiaF-TM_PspC"/>
    <property type="match status" value="1"/>
</dbReference>
<evidence type="ECO:0000259" key="9">
    <source>
        <dbReference type="Pfam" id="PF22571"/>
    </source>
</evidence>
<organism evidence="10 11">
    <name type="scientific">Candidatus Kaiserbacteria bacterium RIFCSPLOWO2_12_FULL_45_26</name>
    <dbReference type="NCBI Taxonomy" id="1798525"/>
    <lineage>
        <taxon>Bacteria</taxon>
        <taxon>Candidatus Kaiseribacteriota</taxon>
    </lineage>
</organism>
<feature type="transmembrane region" description="Helical" evidence="7">
    <location>
        <begin position="243"/>
        <end position="263"/>
    </location>
</feature>
<proteinExistence type="predicted"/>
<dbReference type="Proteomes" id="UP000177325">
    <property type="component" value="Unassembled WGS sequence"/>
</dbReference>
<evidence type="ECO:0000256" key="1">
    <source>
        <dbReference type="ARBA" id="ARBA00004162"/>
    </source>
</evidence>
<keyword evidence="5 7" id="KW-0472">Membrane</keyword>
<keyword evidence="3 7" id="KW-0812">Transmembrane</keyword>
<dbReference type="InterPro" id="IPR054321">
    <property type="entry name" value="PspC-rel_TM"/>
</dbReference>
<dbReference type="STRING" id="1798525.A3G90_01550"/>
<feature type="transmembrane region" description="Helical" evidence="7">
    <location>
        <begin position="283"/>
        <end position="311"/>
    </location>
</feature>
<evidence type="ECO:0000256" key="5">
    <source>
        <dbReference type="ARBA" id="ARBA00023136"/>
    </source>
</evidence>
<accession>A0A1F6FFW2</accession>
<feature type="domain" description="Phage shock protein PspC N-terminal" evidence="8">
    <location>
        <begin position="110"/>
        <end position="166"/>
    </location>
</feature>
<evidence type="ECO:0000256" key="2">
    <source>
        <dbReference type="ARBA" id="ARBA00022475"/>
    </source>
</evidence>
<feature type="region of interest" description="Disordered" evidence="6">
    <location>
        <begin position="86"/>
        <end position="109"/>
    </location>
</feature>
<dbReference type="EMBL" id="MFMM01000001">
    <property type="protein sequence ID" value="OGG84753.1"/>
    <property type="molecule type" value="Genomic_DNA"/>
</dbReference>
<name>A0A1F6FFW2_9BACT</name>
<feature type="domain" description="PspC-related transmembrane region" evidence="9">
    <location>
        <begin position="212"/>
        <end position="345"/>
    </location>
</feature>